<evidence type="ECO:0000256" key="6">
    <source>
        <dbReference type="ARBA" id="ARBA00023136"/>
    </source>
</evidence>
<comment type="subcellular location">
    <subcellularLocation>
        <location evidence="1">Cell membrane</location>
        <topology evidence="1">Multi-pass membrane protein</topology>
    </subcellularLocation>
</comment>
<dbReference type="Proteomes" id="UP000468591">
    <property type="component" value="Unassembled WGS sequence"/>
</dbReference>
<dbReference type="InterPro" id="IPR001123">
    <property type="entry name" value="LeuE-type"/>
</dbReference>
<dbReference type="PROSITE" id="PS00144">
    <property type="entry name" value="ASN_GLN_ASE_1"/>
    <property type="match status" value="1"/>
</dbReference>
<feature type="transmembrane region" description="Helical" evidence="8">
    <location>
        <begin position="175"/>
        <end position="201"/>
    </location>
</feature>
<dbReference type="RefSeq" id="WP_164354714.1">
    <property type="nucleotide sequence ID" value="NZ_JAABNT010000010.1"/>
</dbReference>
<protein>
    <submittedName>
        <fullName evidence="9">LysE family transporter</fullName>
    </submittedName>
</protein>
<reference evidence="9 10" key="1">
    <citation type="submission" date="2020-01" db="EMBL/GenBank/DDBJ databases">
        <title>Sulfitobacter sediminilitoris sp. nov., isolated from a tidal flat.</title>
        <authorList>
            <person name="Park S."/>
            <person name="Yoon J.-H."/>
        </authorList>
    </citation>
    <scope>NUCLEOTIDE SEQUENCE [LARGE SCALE GENOMIC DNA]</scope>
    <source>
        <strain evidence="9 10">JBTF-M27</strain>
    </source>
</reference>
<dbReference type="EMBL" id="JAABNT010000010">
    <property type="protein sequence ID" value="NEK23788.1"/>
    <property type="molecule type" value="Genomic_DNA"/>
</dbReference>
<feature type="transmembrane region" description="Helical" evidence="8">
    <location>
        <begin position="142"/>
        <end position="163"/>
    </location>
</feature>
<organism evidence="9 10">
    <name type="scientific">Sulfitobacter sediminilitoris</name>
    <dbReference type="NCBI Taxonomy" id="2698830"/>
    <lineage>
        <taxon>Bacteria</taxon>
        <taxon>Pseudomonadati</taxon>
        <taxon>Pseudomonadota</taxon>
        <taxon>Alphaproteobacteria</taxon>
        <taxon>Rhodobacterales</taxon>
        <taxon>Roseobacteraceae</taxon>
        <taxon>Sulfitobacter</taxon>
    </lineage>
</organism>
<evidence type="ECO:0000256" key="1">
    <source>
        <dbReference type="ARBA" id="ARBA00004651"/>
    </source>
</evidence>
<dbReference type="GO" id="GO:0015171">
    <property type="term" value="F:amino acid transmembrane transporter activity"/>
    <property type="evidence" value="ECO:0007669"/>
    <property type="project" value="TreeGrafter"/>
</dbReference>
<evidence type="ECO:0000256" key="3">
    <source>
        <dbReference type="ARBA" id="ARBA00022475"/>
    </source>
</evidence>
<evidence type="ECO:0000256" key="4">
    <source>
        <dbReference type="ARBA" id="ARBA00022692"/>
    </source>
</evidence>
<gene>
    <name evidence="9" type="ORF">GV827_15430</name>
</gene>
<dbReference type="GO" id="GO:0006520">
    <property type="term" value="P:amino acid metabolic process"/>
    <property type="evidence" value="ECO:0007669"/>
    <property type="project" value="InterPro"/>
</dbReference>
<evidence type="ECO:0000313" key="10">
    <source>
        <dbReference type="Proteomes" id="UP000468591"/>
    </source>
</evidence>
<evidence type="ECO:0000256" key="2">
    <source>
        <dbReference type="ARBA" id="ARBA00010518"/>
    </source>
</evidence>
<feature type="transmembrane region" description="Helical" evidence="8">
    <location>
        <begin position="116"/>
        <end position="136"/>
    </location>
</feature>
<feature type="active site" evidence="7">
    <location>
        <position position="198"/>
    </location>
</feature>
<keyword evidence="4 8" id="KW-0812">Transmembrane</keyword>
<sequence>MIEFAFAVFFLLITPGPGVLTTAGIGAAYGFRAGLGFMAGLCLGGFVTMVMVITGIAAVILAVPWLRAVLLFASVAYLTYLAWRVASAGSKVGFIAAETPLGFLNGFAMQFINPKAYVVATTLFSGFAFMSDHPGWEIITKLILFNAIWIPVHLIWLGAGVKLHELNLSHRTQRMINIGMAGAMLIVVGIAVISTGGTVALN</sequence>
<feature type="transmembrane region" description="Helical" evidence="8">
    <location>
        <begin position="38"/>
        <end position="61"/>
    </location>
</feature>
<keyword evidence="3" id="KW-1003">Cell membrane</keyword>
<keyword evidence="6 8" id="KW-0472">Membrane</keyword>
<keyword evidence="10" id="KW-1185">Reference proteome</keyword>
<evidence type="ECO:0000256" key="7">
    <source>
        <dbReference type="PROSITE-ProRule" id="PRU10099"/>
    </source>
</evidence>
<dbReference type="InterPro" id="IPR020827">
    <property type="entry name" value="Asparaginase/glutaminase_AS1"/>
</dbReference>
<dbReference type="Pfam" id="PF01810">
    <property type="entry name" value="LysE"/>
    <property type="match status" value="1"/>
</dbReference>
<proteinExistence type="inferred from homology"/>
<dbReference type="PANTHER" id="PTHR30086:SF20">
    <property type="entry name" value="ARGININE EXPORTER PROTEIN ARGO-RELATED"/>
    <property type="match status" value="1"/>
</dbReference>
<comment type="similarity">
    <text evidence="2">Belongs to the asparaginase 1 family.</text>
</comment>
<dbReference type="AlphaFoldDB" id="A0A6P0CEZ0"/>
<accession>A0A6P0CEZ0</accession>
<keyword evidence="5 8" id="KW-1133">Transmembrane helix</keyword>
<evidence type="ECO:0000313" key="9">
    <source>
        <dbReference type="EMBL" id="NEK23788.1"/>
    </source>
</evidence>
<evidence type="ECO:0000256" key="8">
    <source>
        <dbReference type="SAM" id="Phobius"/>
    </source>
</evidence>
<feature type="transmembrane region" description="Helical" evidence="8">
    <location>
        <begin position="68"/>
        <end position="86"/>
    </location>
</feature>
<comment type="caution">
    <text evidence="9">The sequence shown here is derived from an EMBL/GenBank/DDBJ whole genome shotgun (WGS) entry which is preliminary data.</text>
</comment>
<dbReference type="PANTHER" id="PTHR30086">
    <property type="entry name" value="ARGININE EXPORTER PROTEIN ARGO"/>
    <property type="match status" value="1"/>
</dbReference>
<dbReference type="GO" id="GO:0005886">
    <property type="term" value="C:plasma membrane"/>
    <property type="evidence" value="ECO:0007669"/>
    <property type="project" value="UniProtKB-SubCell"/>
</dbReference>
<evidence type="ECO:0000256" key="5">
    <source>
        <dbReference type="ARBA" id="ARBA00022989"/>
    </source>
</evidence>
<name>A0A6P0CEZ0_9RHOB</name>